<dbReference type="EMBL" id="LR746269">
    <property type="protein sequence ID" value="CAA7398119.1"/>
    <property type="molecule type" value="Genomic_DNA"/>
</dbReference>
<dbReference type="GO" id="GO:0006897">
    <property type="term" value="P:endocytosis"/>
    <property type="evidence" value="ECO:0007669"/>
    <property type="project" value="TreeGrafter"/>
</dbReference>
<dbReference type="PANTHER" id="PTHR12276">
    <property type="entry name" value="EPSIN/ENT-RELATED"/>
    <property type="match status" value="1"/>
</dbReference>
<reference evidence="7" key="1">
    <citation type="submission" date="2020-02" db="EMBL/GenBank/DDBJ databases">
        <authorList>
            <person name="Scholz U."/>
            <person name="Mascher M."/>
            <person name="Fiebig A."/>
        </authorList>
    </citation>
    <scope>NUCLEOTIDE SEQUENCE</scope>
</reference>
<keyword evidence="4" id="KW-0968">Cytoplasmic vesicle</keyword>
<dbReference type="Proteomes" id="UP000663760">
    <property type="component" value="Chromosome 6"/>
</dbReference>
<evidence type="ECO:0000256" key="2">
    <source>
        <dbReference type="ARBA" id="ARBA00004555"/>
    </source>
</evidence>
<evidence type="ECO:0000256" key="5">
    <source>
        <dbReference type="SAM" id="MobiDB-lite"/>
    </source>
</evidence>
<evidence type="ECO:0000256" key="4">
    <source>
        <dbReference type="ARBA" id="ARBA00023329"/>
    </source>
</evidence>
<dbReference type="PANTHER" id="PTHR12276:SF116">
    <property type="entry name" value="ENTH_VHS FAMILY PROTEIN"/>
    <property type="match status" value="1"/>
</dbReference>
<dbReference type="AlphaFoldDB" id="A0A7I8KJZ9"/>
<feature type="region of interest" description="Disordered" evidence="5">
    <location>
        <begin position="255"/>
        <end position="287"/>
    </location>
</feature>
<accession>A0A7I8KJZ9</accession>
<keyword evidence="3" id="KW-0333">Golgi apparatus</keyword>
<sequence>MVVPLFVELKKQASFFLREKIRIARLVLTDVTPTQLLAEEVTEGNPAAPDTRTMGKISRAAFELEDYWRIVDILHARLGRFDRAHWREAYNSLILLEHLLTHGPASIAEEFQSDTVAITEIQSFEHVDERGFNWGLAVRNKSERVLKLLEKGPLLREERDRARKLSRGIQGFGRFDRISSAPIDSSEWRMPPESCRRSNSLLVEPAGKIDQKENANPSAEAQIGKRPEAKAKPFFPGKENDVGKIILNGSKESAISGRGAPLEESRPLLRHRGGGGVAEPRRGDHPFSFVENHRGTESLIFGQT</sequence>
<dbReference type="OrthoDB" id="4033880at2759"/>
<evidence type="ECO:0000256" key="3">
    <source>
        <dbReference type="ARBA" id="ARBA00023034"/>
    </source>
</evidence>
<name>A0A7I8KJZ9_SPIIN</name>
<dbReference type="GO" id="GO:0030125">
    <property type="term" value="C:clathrin vesicle coat"/>
    <property type="evidence" value="ECO:0007669"/>
    <property type="project" value="TreeGrafter"/>
</dbReference>
<dbReference type="Pfam" id="PF01417">
    <property type="entry name" value="ENTH"/>
    <property type="match status" value="1"/>
</dbReference>
<dbReference type="InterPro" id="IPR013809">
    <property type="entry name" value="ENTH"/>
</dbReference>
<evidence type="ECO:0000259" key="6">
    <source>
        <dbReference type="PROSITE" id="PS50942"/>
    </source>
</evidence>
<dbReference type="GO" id="GO:0005543">
    <property type="term" value="F:phospholipid binding"/>
    <property type="evidence" value="ECO:0007669"/>
    <property type="project" value="TreeGrafter"/>
</dbReference>
<dbReference type="InterPro" id="IPR008942">
    <property type="entry name" value="ENTH_VHS"/>
</dbReference>
<dbReference type="GO" id="GO:0005886">
    <property type="term" value="C:plasma membrane"/>
    <property type="evidence" value="ECO:0007669"/>
    <property type="project" value="TreeGrafter"/>
</dbReference>
<dbReference type="SUPFAM" id="SSF48464">
    <property type="entry name" value="ENTH/VHS domain"/>
    <property type="match status" value="1"/>
</dbReference>
<keyword evidence="8" id="KW-1185">Reference proteome</keyword>
<dbReference type="GO" id="GO:0005794">
    <property type="term" value="C:Golgi apparatus"/>
    <property type="evidence" value="ECO:0007669"/>
    <property type="project" value="UniProtKB-SubCell"/>
</dbReference>
<feature type="domain" description="ENTH" evidence="6">
    <location>
        <begin position="26"/>
        <end position="159"/>
    </location>
</feature>
<evidence type="ECO:0000256" key="1">
    <source>
        <dbReference type="ARBA" id="ARBA00004132"/>
    </source>
</evidence>
<dbReference type="Gene3D" id="1.25.40.90">
    <property type="match status" value="1"/>
</dbReference>
<dbReference type="PROSITE" id="PS50942">
    <property type="entry name" value="ENTH"/>
    <property type="match status" value="1"/>
</dbReference>
<feature type="region of interest" description="Disordered" evidence="5">
    <location>
        <begin position="210"/>
        <end position="237"/>
    </location>
</feature>
<organism evidence="7 8">
    <name type="scientific">Spirodela intermedia</name>
    <name type="common">Intermediate duckweed</name>
    <dbReference type="NCBI Taxonomy" id="51605"/>
    <lineage>
        <taxon>Eukaryota</taxon>
        <taxon>Viridiplantae</taxon>
        <taxon>Streptophyta</taxon>
        <taxon>Embryophyta</taxon>
        <taxon>Tracheophyta</taxon>
        <taxon>Spermatophyta</taxon>
        <taxon>Magnoliopsida</taxon>
        <taxon>Liliopsida</taxon>
        <taxon>Araceae</taxon>
        <taxon>Lemnoideae</taxon>
        <taxon>Spirodela</taxon>
    </lineage>
</organism>
<proteinExistence type="predicted"/>
<evidence type="ECO:0000313" key="7">
    <source>
        <dbReference type="EMBL" id="CAA7398119.1"/>
    </source>
</evidence>
<comment type="subcellular location">
    <subcellularLocation>
        <location evidence="1">Cytoplasmic vesicle</location>
        <location evidence="1">Clathrin-coated vesicle</location>
    </subcellularLocation>
    <subcellularLocation>
        <location evidence="2">Golgi apparatus</location>
    </subcellularLocation>
</comment>
<dbReference type="SMART" id="SM00273">
    <property type="entry name" value="ENTH"/>
    <property type="match status" value="1"/>
</dbReference>
<protein>
    <recommendedName>
        <fullName evidence="6">ENTH domain-containing protein</fullName>
    </recommendedName>
</protein>
<gene>
    <name evidence="7" type="ORF">SI8410_06008784</name>
</gene>
<dbReference type="GO" id="GO:0030276">
    <property type="term" value="F:clathrin binding"/>
    <property type="evidence" value="ECO:0007669"/>
    <property type="project" value="TreeGrafter"/>
</dbReference>
<dbReference type="CDD" id="cd03571">
    <property type="entry name" value="ENTH"/>
    <property type="match status" value="1"/>
</dbReference>
<dbReference type="GO" id="GO:0005768">
    <property type="term" value="C:endosome"/>
    <property type="evidence" value="ECO:0007669"/>
    <property type="project" value="TreeGrafter"/>
</dbReference>
<evidence type="ECO:0000313" key="8">
    <source>
        <dbReference type="Proteomes" id="UP000663760"/>
    </source>
</evidence>